<sequence length="817" mass="90152" precursor="true">MLALACWAICGLPSSLAAADSTDQIRFAQVDAEAPVVLAGRDARHQLLVSRVSSAAQRDITHQVTYTTSPSDIVAVSDTGLVHPLATGEATVTARSEDGLSTSVQVVVTGFEVQQPVHFANQIVPIFTKLGCNGGGCHGKAAGQNGFKLSLLGFQPEDDYAGLVIESRGRRIFPTAPQHSLLLLKALNESPHGGGQRMQKDSHEYRLLRRWIAQGAPRGDPDAAHVTSINVFPPESTVTRGSHQQLRVTAVYSDGSREDITRTVQYECNDTAMANVDENGFVTVADLTGDFAVMARYQGLVSVYSGSVPLEMDTSAAIVDLPPPRNPIDEAINAKLARLNIPASPRCDDATFIRRVTLDLAGRLPTVEEARAFSADSSADKRDELIERLLDSPDYAQWFASKWMTILRNERKSTGYQYGTYAFARWIRRSLAENKPYDQFVRQIITATGHIDANPPVAWYRTVATRDERVEDAAQLFLGQRIQCARCHHHPFEKWSQTDYFQMAAFFSMVGTKPGSTPDQPALVSKVGMATARHPRTGKALQPVGLDAEPQEIAAAEDPRVVLADWMTNPDNPFFAKALVNRYWKHFFGRGIVDPEDDLRVTNPPSNVPLLEHLADEFVRSGYDLRALVRHICQSEAYQRSSEANAFNVRDEKSHSRFYPKRLTAEVMLDAIDDVLETDTKFAGMPAGTRAISLPDTGFDSYFLTVFGRPAAKTACECERTTESNLAQSLHLLNSSQMLAKLTDDGGRSARYAGESPNAKATETQLNELYLAALSRPPTASELSVSLQYLQDREDRRQAFEDLTWALINTKEFGFNH</sequence>
<feature type="chain" id="PRO_5023090325" evidence="1">
    <location>
        <begin position="20"/>
        <end position="817"/>
    </location>
</feature>
<dbReference type="Proteomes" id="UP000325286">
    <property type="component" value="Chromosome"/>
</dbReference>
<name>A0A5B9R370_9BACT</name>
<dbReference type="AlphaFoldDB" id="A0A5B9R370"/>
<feature type="signal peptide" evidence="1">
    <location>
        <begin position="1"/>
        <end position="19"/>
    </location>
</feature>
<dbReference type="KEGG" id="rul:UC8_27580"/>
<dbReference type="SUPFAM" id="SSF49373">
    <property type="entry name" value="Invasin/intimin cell-adhesion fragments"/>
    <property type="match status" value="1"/>
</dbReference>
<dbReference type="Pfam" id="PF07587">
    <property type="entry name" value="PSD1"/>
    <property type="match status" value="1"/>
</dbReference>
<dbReference type="PANTHER" id="PTHR35889">
    <property type="entry name" value="CYCLOINULO-OLIGOSACCHARIDE FRUCTANOTRANSFERASE-RELATED"/>
    <property type="match status" value="1"/>
</dbReference>
<feature type="domain" description="BIG2" evidence="2">
    <location>
        <begin position="225"/>
        <end position="305"/>
    </location>
</feature>
<proteinExistence type="predicted"/>
<evidence type="ECO:0000313" key="4">
    <source>
        <dbReference type="Proteomes" id="UP000325286"/>
    </source>
</evidence>
<organism evidence="3 4">
    <name type="scientific">Roseimaritima ulvae</name>
    <dbReference type="NCBI Taxonomy" id="980254"/>
    <lineage>
        <taxon>Bacteria</taxon>
        <taxon>Pseudomonadati</taxon>
        <taxon>Planctomycetota</taxon>
        <taxon>Planctomycetia</taxon>
        <taxon>Pirellulales</taxon>
        <taxon>Pirellulaceae</taxon>
        <taxon>Roseimaritima</taxon>
    </lineage>
</organism>
<reference evidence="3 4" key="1">
    <citation type="submission" date="2019-08" db="EMBL/GenBank/DDBJ databases">
        <title>Deep-cultivation of Planctomycetes and their phenomic and genomic characterization uncovers novel biology.</title>
        <authorList>
            <person name="Wiegand S."/>
            <person name="Jogler M."/>
            <person name="Boedeker C."/>
            <person name="Pinto D."/>
            <person name="Vollmers J."/>
            <person name="Rivas-Marin E."/>
            <person name="Kohn T."/>
            <person name="Peeters S.H."/>
            <person name="Heuer A."/>
            <person name="Rast P."/>
            <person name="Oberbeckmann S."/>
            <person name="Bunk B."/>
            <person name="Jeske O."/>
            <person name="Meyerdierks A."/>
            <person name="Storesund J.E."/>
            <person name="Kallscheuer N."/>
            <person name="Luecker S."/>
            <person name="Lage O.M."/>
            <person name="Pohl T."/>
            <person name="Merkel B.J."/>
            <person name="Hornburger P."/>
            <person name="Mueller R.-W."/>
            <person name="Bruemmer F."/>
            <person name="Labrenz M."/>
            <person name="Spormann A.M."/>
            <person name="Op den Camp H."/>
            <person name="Overmann J."/>
            <person name="Amann R."/>
            <person name="Jetten M.S.M."/>
            <person name="Mascher T."/>
            <person name="Medema M.H."/>
            <person name="Devos D.P."/>
            <person name="Kaster A.-K."/>
            <person name="Ovreas L."/>
            <person name="Rohde M."/>
            <person name="Galperin M.Y."/>
            <person name="Jogler C."/>
        </authorList>
    </citation>
    <scope>NUCLEOTIDE SEQUENCE [LARGE SCALE GENOMIC DNA]</scope>
    <source>
        <strain evidence="3 4">UC8</strain>
    </source>
</reference>
<dbReference type="SMART" id="SM00635">
    <property type="entry name" value="BID_2"/>
    <property type="match status" value="2"/>
</dbReference>
<evidence type="ECO:0000313" key="3">
    <source>
        <dbReference type="EMBL" id="QEG40741.1"/>
    </source>
</evidence>
<accession>A0A5B9R370</accession>
<gene>
    <name evidence="3" type="ORF">UC8_27580</name>
</gene>
<keyword evidence="4" id="KW-1185">Reference proteome</keyword>
<keyword evidence="1" id="KW-0732">Signal</keyword>
<protein>
    <submittedName>
        <fullName evidence="3">Bacterial Ig-like domain (Group 2)</fullName>
    </submittedName>
</protein>
<dbReference type="InterPro" id="IPR008964">
    <property type="entry name" value="Invasin/intimin_cell_adhesion"/>
</dbReference>
<evidence type="ECO:0000256" key="1">
    <source>
        <dbReference type="SAM" id="SignalP"/>
    </source>
</evidence>
<dbReference type="PANTHER" id="PTHR35889:SF3">
    <property type="entry name" value="F-BOX DOMAIN-CONTAINING PROTEIN"/>
    <property type="match status" value="1"/>
</dbReference>
<dbReference type="Pfam" id="PF07583">
    <property type="entry name" value="PSCyt2"/>
    <property type="match status" value="1"/>
</dbReference>
<dbReference type="Pfam" id="PF02368">
    <property type="entry name" value="Big_2"/>
    <property type="match status" value="2"/>
</dbReference>
<dbReference type="InterPro" id="IPR022655">
    <property type="entry name" value="DUF1553"/>
</dbReference>
<dbReference type="EMBL" id="CP042914">
    <property type="protein sequence ID" value="QEG40741.1"/>
    <property type="molecule type" value="Genomic_DNA"/>
</dbReference>
<dbReference type="Gene3D" id="2.60.40.1080">
    <property type="match status" value="2"/>
</dbReference>
<dbReference type="InterPro" id="IPR011444">
    <property type="entry name" value="DUF1549"/>
</dbReference>
<evidence type="ECO:0000259" key="2">
    <source>
        <dbReference type="SMART" id="SM00635"/>
    </source>
</evidence>
<feature type="domain" description="BIG2" evidence="2">
    <location>
        <begin position="24"/>
        <end position="106"/>
    </location>
</feature>
<dbReference type="InterPro" id="IPR003343">
    <property type="entry name" value="Big_2"/>
</dbReference>